<name>A0A939GYR3_9BURK</name>
<dbReference type="Proteomes" id="UP000664731">
    <property type="component" value="Unassembled WGS sequence"/>
</dbReference>
<evidence type="ECO:0000313" key="1">
    <source>
        <dbReference type="EMBL" id="MBO1249149.1"/>
    </source>
</evidence>
<evidence type="ECO:0000313" key="2">
    <source>
        <dbReference type="Proteomes" id="UP000664731"/>
    </source>
</evidence>
<organism evidence="1 2">
    <name type="scientific">Comamonas denitrificans</name>
    <dbReference type="NCBI Taxonomy" id="117506"/>
    <lineage>
        <taxon>Bacteria</taxon>
        <taxon>Pseudomonadati</taxon>
        <taxon>Pseudomonadota</taxon>
        <taxon>Betaproteobacteria</taxon>
        <taxon>Burkholderiales</taxon>
        <taxon>Comamonadaceae</taxon>
        <taxon>Comamonas</taxon>
    </lineage>
</organism>
<dbReference type="EMBL" id="JAFNME010000007">
    <property type="protein sequence ID" value="MBO1249149.1"/>
    <property type="molecule type" value="Genomic_DNA"/>
</dbReference>
<protein>
    <submittedName>
        <fullName evidence="1">Uncharacterized protein</fullName>
    </submittedName>
</protein>
<comment type="caution">
    <text evidence="1">The sequence shown here is derived from an EMBL/GenBank/DDBJ whole genome shotgun (WGS) entry which is preliminary data.</text>
</comment>
<dbReference type="RefSeq" id="WP_207574696.1">
    <property type="nucleotide sequence ID" value="NZ_JAFNME010000007.1"/>
</dbReference>
<keyword evidence="2" id="KW-1185">Reference proteome</keyword>
<proteinExistence type="predicted"/>
<dbReference type="AlphaFoldDB" id="A0A939GYR3"/>
<reference evidence="1" key="1">
    <citation type="submission" date="2021-03" db="EMBL/GenBank/DDBJ databases">
        <title>Comamonas denitrificans.</title>
        <authorList>
            <person name="Finster K."/>
        </authorList>
    </citation>
    <scope>NUCLEOTIDE SEQUENCE</scope>
    <source>
        <strain evidence="1">MM2021_4</strain>
    </source>
</reference>
<sequence>MNTNASRFLPTDREARLKELDLEIVRLAIICKIRLLDPGIAERVLANDTSLCDIQHCNNAFRTLRGLLLMHYNELNAINAEADPQTMRVVAQNVRDALKGVIGGQLGGHGAM</sequence>
<gene>
    <name evidence="1" type="ORF">J1777_04745</name>
</gene>
<accession>A0A939GYR3</accession>